<proteinExistence type="predicted"/>
<dbReference type="SMART" id="SM00749">
    <property type="entry name" value="BON"/>
    <property type="match status" value="1"/>
</dbReference>
<feature type="signal peptide" evidence="1">
    <location>
        <begin position="1"/>
        <end position="17"/>
    </location>
</feature>
<evidence type="ECO:0000259" key="2">
    <source>
        <dbReference type="PROSITE" id="PS50914"/>
    </source>
</evidence>
<sequence length="105" mass="10981">MCRHTLSAITAAGLLCAGVPLLSCSSSRTHESTGEYVDDSAITTKVKAAILEDPALKSLQISVTTYKGVVQLSGFVDSKAMVDRAAEVAGKVSGVREVKNDLIVK</sequence>
<dbReference type="PANTHER" id="PTHR34606">
    <property type="entry name" value="BON DOMAIN-CONTAINING PROTEIN"/>
    <property type="match status" value="1"/>
</dbReference>
<dbReference type="InterPro" id="IPR051686">
    <property type="entry name" value="Lipoprotein_DolP"/>
</dbReference>
<name>A0ABM7WTP4_9BACT</name>
<feature type="domain" description="BON" evidence="2">
    <location>
        <begin position="38"/>
        <end position="105"/>
    </location>
</feature>
<dbReference type="Gene3D" id="3.30.1340.30">
    <property type="match status" value="1"/>
</dbReference>
<keyword evidence="4" id="KW-1185">Reference proteome</keyword>
<dbReference type="Pfam" id="PF04972">
    <property type="entry name" value="BON"/>
    <property type="match status" value="1"/>
</dbReference>
<evidence type="ECO:0000313" key="3">
    <source>
        <dbReference type="EMBL" id="BDG02870.1"/>
    </source>
</evidence>
<accession>A0ABM7WTP4</accession>
<reference evidence="4" key="1">
    <citation type="journal article" date="2022" name="Int. J. Syst. Evol. Microbiol.">
        <title>Anaeromyxobacter oryzae sp. nov., Anaeromyxobacter diazotrophicus sp. nov. and Anaeromyxobacter paludicola sp. nov., isolated from paddy soils.</title>
        <authorList>
            <person name="Itoh H."/>
            <person name="Xu Z."/>
            <person name="Mise K."/>
            <person name="Masuda Y."/>
            <person name="Ushijima N."/>
            <person name="Hayakawa C."/>
            <person name="Shiratori Y."/>
            <person name="Senoo K."/>
        </authorList>
    </citation>
    <scope>NUCLEOTIDE SEQUENCE [LARGE SCALE GENOMIC DNA]</scope>
    <source>
        <strain evidence="4">Red232</strain>
    </source>
</reference>
<dbReference type="EMBL" id="AP025591">
    <property type="protein sequence ID" value="BDG02870.1"/>
    <property type="molecule type" value="Genomic_DNA"/>
</dbReference>
<gene>
    <name evidence="3" type="ORF">AMOR_18660</name>
</gene>
<organism evidence="3 4">
    <name type="scientific">Anaeromyxobacter oryzae</name>
    <dbReference type="NCBI Taxonomy" id="2918170"/>
    <lineage>
        <taxon>Bacteria</taxon>
        <taxon>Pseudomonadati</taxon>
        <taxon>Myxococcota</taxon>
        <taxon>Myxococcia</taxon>
        <taxon>Myxococcales</taxon>
        <taxon>Cystobacterineae</taxon>
        <taxon>Anaeromyxobacteraceae</taxon>
        <taxon>Anaeromyxobacter</taxon>
    </lineage>
</organism>
<dbReference type="Proteomes" id="UP001162891">
    <property type="component" value="Chromosome"/>
</dbReference>
<dbReference type="InterPro" id="IPR014004">
    <property type="entry name" value="Transpt-assoc_nodulatn_dom_bac"/>
</dbReference>
<evidence type="ECO:0000256" key="1">
    <source>
        <dbReference type="SAM" id="SignalP"/>
    </source>
</evidence>
<protein>
    <submittedName>
        <fullName evidence="3">Transporter</fullName>
    </submittedName>
</protein>
<dbReference type="InterPro" id="IPR007055">
    <property type="entry name" value="BON_dom"/>
</dbReference>
<dbReference type="PROSITE" id="PS50914">
    <property type="entry name" value="BON"/>
    <property type="match status" value="1"/>
</dbReference>
<feature type="chain" id="PRO_5046299372" evidence="1">
    <location>
        <begin position="18"/>
        <end position="105"/>
    </location>
</feature>
<keyword evidence="1" id="KW-0732">Signal</keyword>
<evidence type="ECO:0000313" key="4">
    <source>
        <dbReference type="Proteomes" id="UP001162891"/>
    </source>
</evidence>
<dbReference type="PANTHER" id="PTHR34606:SF16">
    <property type="entry name" value="BON DOMAIN-CONTAINING PROTEIN"/>
    <property type="match status" value="1"/>
</dbReference>